<feature type="transmembrane region" description="Helical" evidence="1">
    <location>
        <begin position="6"/>
        <end position="27"/>
    </location>
</feature>
<keyword evidence="1" id="KW-1133">Transmembrane helix</keyword>
<reference evidence="3 4" key="1">
    <citation type="submission" date="2019-07" db="EMBL/GenBank/DDBJ databases">
        <title>WGS assembly of Gossypium mustelinum.</title>
        <authorList>
            <person name="Chen Z.J."/>
            <person name="Sreedasyam A."/>
            <person name="Ando A."/>
            <person name="Song Q."/>
            <person name="De L."/>
            <person name="Hulse-Kemp A."/>
            <person name="Ding M."/>
            <person name="Ye W."/>
            <person name="Kirkbride R."/>
            <person name="Jenkins J."/>
            <person name="Plott C."/>
            <person name="Lovell J."/>
            <person name="Lin Y.-M."/>
            <person name="Vaughn R."/>
            <person name="Liu B."/>
            <person name="Li W."/>
            <person name="Simpson S."/>
            <person name="Scheffler B."/>
            <person name="Saski C."/>
            <person name="Grover C."/>
            <person name="Hu G."/>
            <person name="Conover J."/>
            <person name="Carlson J."/>
            <person name="Shu S."/>
            <person name="Boston L."/>
            <person name="Williams M."/>
            <person name="Peterson D."/>
            <person name="Mcgee K."/>
            <person name="Jones D."/>
            <person name="Wendel J."/>
            <person name="Stelly D."/>
            <person name="Grimwood J."/>
            <person name="Schmutz J."/>
        </authorList>
    </citation>
    <scope>NUCLEOTIDE SEQUENCE [LARGE SCALE GENOMIC DNA]</scope>
    <source>
        <strain evidence="3">1408120.09</strain>
    </source>
</reference>
<feature type="chain" id="PRO_5023031796" description="Secreted protein" evidence="2">
    <location>
        <begin position="19"/>
        <end position="77"/>
    </location>
</feature>
<proteinExistence type="predicted"/>
<dbReference type="EMBL" id="CM017653">
    <property type="protein sequence ID" value="TYI85486.1"/>
    <property type="molecule type" value="Genomic_DNA"/>
</dbReference>
<dbReference type="AlphaFoldDB" id="A0A5D2V7T1"/>
<keyword evidence="1" id="KW-0812">Transmembrane</keyword>
<keyword evidence="2" id="KW-0732">Signal</keyword>
<organism evidence="3 4">
    <name type="scientific">Gossypium mustelinum</name>
    <name type="common">Cotton</name>
    <name type="synonym">Gossypium caicoense</name>
    <dbReference type="NCBI Taxonomy" id="34275"/>
    <lineage>
        <taxon>Eukaryota</taxon>
        <taxon>Viridiplantae</taxon>
        <taxon>Streptophyta</taxon>
        <taxon>Embryophyta</taxon>
        <taxon>Tracheophyta</taxon>
        <taxon>Spermatophyta</taxon>
        <taxon>Magnoliopsida</taxon>
        <taxon>eudicotyledons</taxon>
        <taxon>Gunneridae</taxon>
        <taxon>Pentapetalae</taxon>
        <taxon>rosids</taxon>
        <taxon>malvids</taxon>
        <taxon>Malvales</taxon>
        <taxon>Malvaceae</taxon>
        <taxon>Malvoideae</taxon>
        <taxon>Gossypium</taxon>
    </lineage>
</organism>
<sequence length="77" mass="8995">MHWFGHFLSAWLPTMCLSLSGLGYVYLSADLRRKGCKQDANQSKIQKDFKIFLPNRTRCNANDQRRRREGKLHTLGL</sequence>
<keyword evidence="4" id="KW-1185">Reference proteome</keyword>
<keyword evidence="1" id="KW-0472">Membrane</keyword>
<protein>
    <recommendedName>
        <fullName evidence="5">Secreted protein</fullName>
    </recommendedName>
</protein>
<dbReference type="Proteomes" id="UP000323597">
    <property type="component" value="Chromosome D05"/>
</dbReference>
<evidence type="ECO:0000313" key="3">
    <source>
        <dbReference type="EMBL" id="TYI85486.1"/>
    </source>
</evidence>
<evidence type="ECO:0000313" key="4">
    <source>
        <dbReference type="Proteomes" id="UP000323597"/>
    </source>
</evidence>
<feature type="signal peptide" evidence="2">
    <location>
        <begin position="1"/>
        <end position="18"/>
    </location>
</feature>
<name>A0A5D2V7T1_GOSMU</name>
<accession>A0A5D2V7T1</accession>
<evidence type="ECO:0008006" key="5">
    <source>
        <dbReference type="Google" id="ProtNLM"/>
    </source>
</evidence>
<gene>
    <name evidence="3" type="ORF">E1A91_D05G445600v1</name>
</gene>
<evidence type="ECO:0000256" key="2">
    <source>
        <dbReference type="SAM" id="SignalP"/>
    </source>
</evidence>
<evidence type="ECO:0000256" key="1">
    <source>
        <dbReference type="SAM" id="Phobius"/>
    </source>
</evidence>